<evidence type="ECO:0000313" key="3">
    <source>
        <dbReference type="Proteomes" id="UP000293764"/>
    </source>
</evidence>
<dbReference type="RefSeq" id="WP_130102211.1">
    <property type="nucleotide sequence ID" value="NZ_SDWW01000016.1"/>
</dbReference>
<dbReference type="AlphaFoldDB" id="A0A4Q5N085"/>
<keyword evidence="1" id="KW-0732">Signal</keyword>
<sequence>MNRHMRVCATAVAAALLLLGTAACGPIDAGTALSADFKAWMVDTENVESIDGFSNNALPFSGSADLNVALAPDLTVAEMAVVLRRVEAFRTHQDLSVTATYASTGFTATFPVDGDDSARNTATVELVVDVDTNTEAQTLAVTGPSASSVAVAGPEDFLAAFDALVGIAAAHRPLTFETVRAETADGAFSVQATSPGAERDARTAFAAVAAAYPVLAAHLDDDVLEVRVDAAESVAVAKLVSFTAPGVTATIQFGNVTKGVPGNYDDVDALVVAAKAAGTPTSIDAGPGSMSLSYPTVSEAIAAEAALGALPARARVDVGYRTDDERFLIVDGALAADGFAAALTVLSSSPLNETVGRVSTGTGSLDISTAGYDEPQAMALGQALAATVPSGTAMTVRMGDVVSLRFTSSAVLRDAAVDPFNEFGDDAPQVTGAFLTGWNSHRP</sequence>
<reference evidence="2 3" key="1">
    <citation type="submission" date="2019-01" db="EMBL/GenBank/DDBJ databases">
        <title>Novel species of Cellulomonas.</title>
        <authorList>
            <person name="Liu Q."/>
            <person name="Xin Y.-H."/>
        </authorList>
    </citation>
    <scope>NUCLEOTIDE SEQUENCE [LARGE SCALE GENOMIC DNA]</scope>
    <source>
        <strain evidence="2 3">HLT2-17</strain>
    </source>
</reference>
<proteinExistence type="predicted"/>
<feature type="signal peptide" evidence="1">
    <location>
        <begin position="1"/>
        <end position="29"/>
    </location>
</feature>
<name>A0A4Q5N085_9MICO</name>
<comment type="caution">
    <text evidence="2">The sequence shown here is derived from an EMBL/GenBank/DDBJ whole genome shotgun (WGS) entry which is preliminary data.</text>
</comment>
<evidence type="ECO:0000256" key="1">
    <source>
        <dbReference type="SAM" id="SignalP"/>
    </source>
</evidence>
<protein>
    <submittedName>
        <fullName evidence="2">Uncharacterized protein</fullName>
    </submittedName>
</protein>
<gene>
    <name evidence="2" type="ORF">EUA98_08305</name>
</gene>
<feature type="chain" id="PRO_5038728796" evidence="1">
    <location>
        <begin position="30"/>
        <end position="443"/>
    </location>
</feature>
<keyword evidence="3" id="KW-1185">Reference proteome</keyword>
<dbReference type="PROSITE" id="PS51257">
    <property type="entry name" value="PROKAR_LIPOPROTEIN"/>
    <property type="match status" value="1"/>
</dbReference>
<dbReference type="EMBL" id="SDWW01000016">
    <property type="protein sequence ID" value="RYV51425.1"/>
    <property type="molecule type" value="Genomic_DNA"/>
</dbReference>
<dbReference type="OrthoDB" id="4130805at2"/>
<dbReference type="Proteomes" id="UP000293764">
    <property type="component" value="Unassembled WGS sequence"/>
</dbReference>
<organism evidence="2 3">
    <name type="scientific">Pengzhenrongella frigida</name>
    <dbReference type="NCBI Taxonomy" id="1259133"/>
    <lineage>
        <taxon>Bacteria</taxon>
        <taxon>Bacillati</taxon>
        <taxon>Actinomycetota</taxon>
        <taxon>Actinomycetes</taxon>
        <taxon>Micrococcales</taxon>
        <taxon>Pengzhenrongella</taxon>
    </lineage>
</organism>
<evidence type="ECO:0000313" key="2">
    <source>
        <dbReference type="EMBL" id="RYV51425.1"/>
    </source>
</evidence>
<accession>A0A4Q5N085</accession>